<evidence type="ECO:0000313" key="4">
    <source>
        <dbReference type="Proteomes" id="UP000298030"/>
    </source>
</evidence>
<dbReference type="EMBL" id="QPFP01000016">
    <property type="protein sequence ID" value="TEB32262.1"/>
    <property type="molecule type" value="Genomic_DNA"/>
</dbReference>
<dbReference type="OrthoDB" id="2662290at2759"/>
<keyword evidence="2" id="KW-0732">Signal</keyword>
<feature type="region of interest" description="Disordered" evidence="1">
    <location>
        <begin position="145"/>
        <end position="175"/>
    </location>
</feature>
<dbReference type="Proteomes" id="UP000298030">
    <property type="component" value="Unassembled WGS sequence"/>
</dbReference>
<gene>
    <name evidence="3" type="ORF">FA13DRAFT_293149</name>
</gene>
<feature type="chain" id="PRO_5021187808" evidence="2">
    <location>
        <begin position="27"/>
        <end position="550"/>
    </location>
</feature>
<feature type="signal peptide" evidence="2">
    <location>
        <begin position="1"/>
        <end position="26"/>
    </location>
</feature>
<dbReference type="AlphaFoldDB" id="A0A4Y7TFD6"/>
<feature type="compositionally biased region" description="Polar residues" evidence="1">
    <location>
        <begin position="85"/>
        <end position="107"/>
    </location>
</feature>
<organism evidence="3 4">
    <name type="scientific">Coprinellus micaceus</name>
    <name type="common">Glistening ink-cap mushroom</name>
    <name type="synonym">Coprinus micaceus</name>
    <dbReference type="NCBI Taxonomy" id="71717"/>
    <lineage>
        <taxon>Eukaryota</taxon>
        <taxon>Fungi</taxon>
        <taxon>Dikarya</taxon>
        <taxon>Basidiomycota</taxon>
        <taxon>Agaricomycotina</taxon>
        <taxon>Agaricomycetes</taxon>
        <taxon>Agaricomycetidae</taxon>
        <taxon>Agaricales</taxon>
        <taxon>Agaricineae</taxon>
        <taxon>Psathyrellaceae</taxon>
        <taxon>Coprinellus</taxon>
    </lineage>
</organism>
<reference evidence="3 4" key="1">
    <citation type="journal article" date="2019" name="Nat. Ecol. Evol.">
        <title>Megaphylogeny resolves global patterns of mushroom evolution.</title>
        <authorList>
            <person name="Varga T."/>
            <person name="Krizsan K."/>
            <person name="Foldi C."/>
            <person name="Dima B."/>
            <person name="Sanchez-Garcia M."/>
            <person name="Sanchez-Ramirez S."/>
            <person name="Szollosi G.J."/>
            <person name="Szarkandi J.G."/>
            <person name="Papp V."/>
            <person name="Albert L."/>
            <person name="Andreopoulos W."/>
            <person name="Angelini C."/>
            <person name="Antonin V."/>
            <person name="Barry K.W."/>
            <person name="Bougher N.L."/>
            <person name="Buchanan P."/>
            <person name="Buyck B."/>
            <person name="Bense V."/>
            <person name="Catcheside P."/>
            <person name="Chovatia M."/>
            <person name="Cooper J."/>
            <person name="Damon W."/>
            <person name="Desjardin D."/>
            <person name="Finy P."/>
            <person name="Geml J."/>
            <person name="Haridas S."/>
            <person name="Hughes K."/>
            <person name="Justo A."/>
            <person name="Karasinski D."/>
            <person name="Kautmanova I."/>
            <person name="Kiss B."/>
            <person name="Kocsube S."/>
            <person name="Kotiranta H."/>
            <person name="LaButti K.M."/>
            <person name="Lechner B.E."/>
            <person name="Liimatainen K."/>
            <person name="Lipzen A."/>
            <person name="Lukacs Z."/>
            <person name="Mihaltcheva S."/>
            <person name="Morgado L.N."/>
            <person name="Niskanen T."/>
            <person name="Noordeloos M.E."/>
            <person name="Ohm R.A."/>
            <person name="Ortiz-Santana B."/>
            <person name="Ovrebo C."/>
            <person name="Racz N."/>
            <person name="Riley R."/>
            <person name="Savchenko A."/>
            <person name="Shiryaev A."/>
            <person name="Soop K."/>
            <person name="Spirin V."/>
            <person name="Szebenyi C."/>
            <person name="Tomsovsky M."/>
            <person name="Tulloss R.E."/>
            <person name="Uehling J."/>
            <person name="Grigoriev I.V."/>
            <person name="Vagvolgyi C."/>
            <person name="Papp T."/>
            <person name="Martin F.M."/>
            <person name="Miettinen O."/>
            <person name="Hibbett D.S."/>
            <person name="Nagy L.G."/>
        </authorList>
    </citation>
    <scope>NUCLEOTIDE SEQUENCE [LARGE SCALE GENOMIC DNA]</scope>
    <source>
        <strain evidence="3 4">FP101781</strain>
    </source>
</reference>
<feature type="compositionally biased region" description="Basic and acidic residues" evidence="1">
    <location>
        <begin position="108"/>
        <end position="121"/>
    </location>
</feature>
<evidence type="ECO:0000313" key="3">
    <source>
        <dbReference type="EMBL" id="TEB32262.1"/>
    </source>
</evidence>
<protein>
    <submittedName>
        <fullName evidence="3">Uncharacterized protein</fullName>
    </submittedName>
</protein>
<comment type="caution">
    <text evidence="3">The sequence shown here is derived from an EMBL/GenBank/DDBJ whole genome shotgun (WGS) entry which is preliminary data.</text>
</comment>
<sequence>MNLGLRPTPHTLAAFLFPLTMPLLQCATHSAASEVCARCGHGGTQILSGARELSVGGIQAQIAGGHMTSQGAPIFINCNLDSKGHQSGESSANTQNYPLVSSTSSQHTQEDHPPLNQRIADRKSTHWKRFIRRILGNFLRDHTSASETSSTLTGRSEHTLAPFGNSGDDLATASRTPMSKGEAYVTSMLFSGKGLACWQPRPRYPIKDGEGVALGDVGLYSVQEGFQKIFNVWGDEAAIRHTGADETNFYPYSIPPKAPNVVNRAEHLEGDTIVQGTTAETKYQSENGPITGFEFRYQVPARTGAVLAMTSTAMLEKLTATEHTMLEEHITQHAELIYTHARTLQRIPDDEGLYIITGCMKSESWALAGFSEPMTQPGDVLRLVRRRTDPGNAPPGVPQYVWTVKGTADGYSGASLEAVSQDQCLFLQGFKLDFSQTFRSRVGHKNTSSSRSFESESRDTDSFGPRSDGHHFEQAPGPDAGMSGLDRRDPFVSGSSGGTGVSDSGFQATAFKFPTSSNSAFCHPCDAINRYLLETVRTSKACDGTSAPTK</sequence>
<name>A0A4Y7TFD6_COPMI</name>
<evidence type="ECO:0000256" key="2">
    <source>
        <dbReference type="SAM" id="SignalP"/>
    </source>
</evidence>
<accession>A0A4Y7TFD6</accession>
<feature type="compositionally biased region" description="Basic and acidic residues" evidence="1">
    <location>
        <begin position="453"/>
        <end position="473"/>
    </location>
</feature>
<keyword evidence="4" id="KW-1185">Reference proteome</keyword>
<dbReference type="STRING" id="71717.A0A4Y7TFD6"/>
<evidence type="ECO:0000256" key="1">
    <source>
        <dbReference type="SAM" id="MobiDB-lite"/>
    </source>
</evidence>
<feature type="region of interest" description="Disordered" evidence="1">
    <location>
        <begin position="85"/>
        <end position="121"/>
    </location>
</feature>
<feature type="region of interest" description="Disordered" evidence="1">
    <location>
        <begin position="444"/>
        <end position="500"/>
    </location>
</feature>
<feature type="compositionally biased region" description="Polar residues" evidence="1">
    <location>
        <begin position="145"/>
        <end position="154"/>
    </location>
</feature>
<proteinExistence type="predicted"/>